<accession>A0A0E9WYQ0</accession>
<proteinExistence type="predicted"/>
<reference evidence="2" key="2">
    <citation type="journal article" date="2015" name="Fish Shellfish Immunol.">
        <title>Early steps in the European eel (Anguilla anguilla)-Vibrio vulnificus interaction in the gills: Role of the RtxA13 toxin.</title>
        <authorList>
            <person name="Callol A."/>
            <person name="Pajuelo D."/>
            <person name="Ebbesson L."/>
            <person name="Teles M."/>
            <person name="MacKenzie S."/>
            <person name="Amaro C."/>
        </authorList>
    </citation>
    <scope>NUCLEOTIDE SEQUENCE</scope>
</reference>
<keyword evidence="1" id="KW-1133">Transmembrane helix</keyword>
<protein>
    <submittedName>
        <fullName evidence="2">Uncharacterized protein</fullName>
    </submittedName>
</protein>
<dbReference type="AlphaFoldDB" id="A0A0E9WYQ0"/>
<organism evidence="2">
    <name type="scientific">Anguilla anguilla</name>
    <name type="common">European freshwater eel</name>
    <name type="synonym">Muraena anguilla</name>
    <dbReference type="NCBI Taxonomy" id="7936"/>
    <lineage>
        <taxon>Eukaryota</taxon>
        <taxon>Metazoa</taxon>
        <taxon>Chordata</taxon>
        <taxon>Craniata</taxon>
        <taxon>Vertebrata</taxon>
        <taxon>Euteleostomi</taxon>
        <taxon>Actinopterygii</taxon>
        <taxon>Neopterygii</taxon>
        <taxon>Teleostei</taxon>
        <taxon>Anguilliformes</taxon>
        <taxon>Anguillidae</taxon>
        <taxon>Anguilla</taxon>
    </lineage>
</organism>
<sequence length="43" mass="4943">MKPSKGISIYLASEYNKSIFAQRQVHVLLFAFIIIPVWYSIIG</sequence>
<feature type="transmembrane region" description="Helical" evidence="1">
    <location>
        <begin position="25"/>
        <end position="42"/>
    </location>
</feature>
<keyword evidence="1" id="KW-0812">Transmembrane</keyword>
<evidence type="ECO:0000256" key="1">
    <source>
        <dbReference type="SAM" id="Phobius"/>
    </source>
</evidence>
<reference evidence="2" key="1">
    <citation type="submission" date="2014-11" db="EMBL/GenBank/DDBJ databases">
        <authorList>
            <person name="Amaro Gonzalez C."/>
        </authorList>
    </citation>
    <scope>NUCLEOTIDE SEQUENCE</scope>
</reference>
<name>A0A0E9WYQ0_ANGAN</name>
<dbReference type="EMBL" id="GBXM01013999">
    <property type="protein sequence ID" value="JAH94578.1"/>
    <property type="molecule type" value="Transcribed_RNA"/>
</dbReference>
<evidence type="ECO:0000313" key="2">
    <source>
        <dbReference type="EMBL" id="JAH94578.1"/>
    </source>
</evidence>
<keyword evidence="1" id="KW-0472">Membrane</keyword>